<dbReference type="PROSITE" id="PS51007">
    <property type="entry name" value="CYTC"/>
    <property type="match status" value="1"/>
</dbReference>
<dbReference type="AlphaFoldDB" id="A0A518E1Z4"/>
<dbReference type="PANTHER" id="PTHR40394:SF2">
    <property type="entry name" value="QUINOL:CYTOCHROME C OXIDOREDUCTASE MEMBRANE PROTEIN"/>
    <property type="match status" value="1"/>
</dbReference>
<proteinExistence type="predicted"/>
<accession>A0A518E1Z4</accession>
<dbReference type="PANTHER" id="PTHR40394">
    <property type="entry name" value="LIPOPROTEIN-RELATED"/>
    <property type="match status" value="1"/>
</dbReference>
<organism evidence="6 7">
    <name type="scientific">Lignipirellula cremea</name>
    <dbReference type="NCBI Taxonomy" id="2528010"/>
    <lineage>
        <taxon>Bacteria</taxon>
        <taxon>Pseudomonadati</taxon>
        <taxon>Planctomycetota</taxon>
        <taxon>Planctomycetia</taxon>
        <taxon>Pirellulales</taxon>
        <taxon>Pirellulaceae</taxon>
        <taxon>Lignipirellula</taxon>
    </lineage>
</organism>
<keyword evidence="7" id="KW-1185">Reference proteome</keyword>
<evidence type="ECO:0000313" key="7">
    <source>
        <dbReference type="Proteomes" id="UP000317648"/>
    </source>
</evidence>
<dbReference type="Gene3D" id="1.10.760.10">
    <property type="entry name" value="Cytochrome c-like domain"/>
    <property type="match status" value="1"/>
</dbReference>
<evidence type="ECO:0000256" key="3">
    <source>
        <dbReference type="ARBA" id="ARBA00023004"/>
    </source>
</evidence>
<dbReference type="EMBL" id="CP036433">
    <property type="protein sequence ID" value="QDU98094.1"/>
    <property type="molecule type" value="Genomic_DNA"/>
</dbReference>
<dbReference type="GO" id="GO:0009055">
    <property type="term" value="F:electron transfer activity"/>
    <property type="evidence" value="ECO:0007669"/>
    <property type="project" value="InterPro"/>
</dbReference>
<dbReference type="Pfam" id="PF13442">
    <property type="entry name" value="Cytochrome_CBB3"/>
    <property type="match status" value="1"/>
</dbReference>
<evidence type="ECO:0000259" key="5">
    <source>
        <dbReference type="PROSITE" id="PS51007"/>
    </source>
</evidence>
<dbReference type="KEGG" id="lcre:Pla8534_59550"/>
<evidence type="ECO:0000256" key="1">
    <source>
        <dbReference type="ARBA" id="ARBA00022617"/>
    </source>
</evidence>
<keyword evidence="1 4" id="KW-0349">Heme</keyword>
<reference evidence="6 7" key="1">
    <citation type="submission" date="2019-02" db="EMBL/GenBank/DDBJ databases">
        <title>Deep-cultivation of Planctomycetes and their phenomic and genomic characterization uncovers novel biology.</title>
        <authorList>
            <person name="Wiegand S."/>
            <person name="Jogler M."/>
            <person name="Boedeker C."/>
            <person name="Pinto D."/>
            <person name="Vollmers J."/>
            <person name="Rivas-Marin E."/>
            <person name="Kohn T."/>
            <person name="Peeters S.H."/>
            <person name="Heuer A."/>
            <person name="Rast P."/>
            <person name="Oberbeckmann S."/>
            <person name="Bunk B."/>
            <person name="Jeske O."/>
            <person name="Meyerdierks A."/>
            <person name="Storesund J.E."/>
            <person name="Kallscheuer N."/>
            <person name="Luecker S."/>
            <person name="Lage O.M."/>
            <person name="Pohl T."/>
            <person name="Merkel B.J."/>
            <person name="Hornburger P."/>
            <person name="Mueller R.-W."/>
            <person name="Bruemmer F."/>
            <person name="Labrenz M."/>
            <person name="Spormann A.M."/>
            <person name="Op den Camp H."/>
            <person name="Overmann J."/>
            <person name="Amann R."/>
            <person name="Jetten M.S.M."/>
            <person name="Mascher T."/>
            <person name="Medema M.H."/>
            <person name="Devos D.P."/>
            <person name="Kaster A.-K."/>
            <person name="Ovreas L."/>
            <person name="Rohde M."/>
            <person name="Galperin M.Y."/>
            <person name="Jogler C."/>
        </authorList>
    </citation>
    <scope>NUCLEOTIDE SEQUENCE [LARGE SCALE GENOMIC DNA]</scope>
    <source>
        <strain evidence="6 7">Pla85_3_4</strain>
    </source>
</reference>
<dbReference type="Proteomes" id="UP000317648">
    <property type="component" value="Chromosome"/>
</dbReference>
<dbReference type="InterPro" id="IPR009056">
    <property type="entry name" value="Cyt_c-like_dom"/>
</dbReference>
<gene>
    <name evidence="6" type="ORF">Pla8534_59550</name>
</gene>
<feature type="domain" description="Cytochrome c" evidence="5">
    <location>
        <begin position="189"/>
        <end position="274"/>
    </location>
</feature>
<evidence type="ECO:0000313" key="6">
    <source>
        <dbReference type="EMBL" id="QDU98094.1"/>
    </source>
</evidence>
<keyword evidence="2 4" id="KW-0479">Metal-binding</keyword>
<evidence type="ECO:0000256" key="4">
    <source>
        <dbReference type="PROSITE-ProRule" id="PRU00433"/>
    </source>
</evidence>
<keyword evidence="3 4" id="KW-0408">Iron</keyword>
<dbReference type="SUPFAM" id="SSF46626">
    <property type="entry name" value="Cytochrome c"/>
    <property type="match status" value="1"/>
</dbReference>
<dbReference type="GO" id="GO:0020037">
    <property type="term" value="F:heme binding"/>
    <property type="evidence" value="ECO:0007669"/>
    <property type="project" value="InterPro"/>
</dbReference>
<protein>
    <recommendedName>
        <fullName evidence="5">Cytochrome c domain-containing protein</fullName>
    </recommendedName>
</protein>
<dbReference type="InterPro" id="IPR036909">
    <property type="entry name" value="Cyt_c-like_dom_sf"/>
</dbReference>
<name>A0A518E1Z4_9BACT</name>
<evidence type="ECO:0000256" key="2">
    <source>
        <dbReference type="ARBA" id="ARBA00022723"/>
    </source>
</evidence>
<dbReference type="GO" id="GO:0046872">
    <property type="term" value="F:metal ion binding"/>
    <property type="evidence" value="ECO:0007669"/>
    <property type="project" value="UniProtKB-KW"/>
</dbReference>
<sequence length="299" mass="32895">MSPSNKTRTVTCRMGVPARSRFPDCSRTDVARKQETQSPRPALSHCFRLTRRAGGPIVRGLEARDPLVSVTRERAGQSSIAPQKNAYFRGAKVDFPTSALLLLLCLLAVGCRQDMADQPHLEPLEASDFFPNGMASRPLVEGTVARGHLRIDKAYFEGQVDGKPVEQLPWEKVATALHLDGSPEQTRAHVLERGRERFNIFCSACHDQTGSGQGMVVQRGFPAPPTYHSDRLRAAPDGHFYDVITRGFGRMSDYADQIPPADRWAIVSYIRALQLSQHAAASELSPADRKALQAEAPAP</sequence>